<feature type="transmembrane region" description="Helical" evidence="3">
    <location>
        <begin position="125"/>
        <end position="146"/>
    </location>
</feature>
<feature type="transmembrane region" description="Helical" evidence="3">
    <location>
        <begin position="152"/>
        <end position="176"/>
    </location>
</feature>
<gene>
    <name evidence="4" type="ORF">ACFSC0_06505</name>
</gene>
<dbReference type="PANTHER" id="PTHR34295">
    <property type="entry name" value="BIOTIN TRANSPORTER BIOY"/>
    <property type="match status" value="1"/>
</dbReference>
<dbReference type="InterPro" id="IPR003784">
    <property type="entry name" value="BioY"/>
</dbReference>
<dbReference type="EMBL" id="JBHUEY010000001">
    <property type="protein sequence ID" value="MFD1783038.1"/>
    <property type="molecule type" value="Genomic_DNA"/>
</dbReference>
<keyword evidence="2" id="KW-0813">Transport</keyword>
<comment type="similarity">
    <text evidence="1 2">Belongs to the BioY family.</text>
</comment>
<feature type="transmembrane region" description="Helical" evidence="3">
    <location>
        <begin position="16"/>
        <end position="38"/>
    </location>
</feature>
<organism evidence="4 5">
    <name type="scientific">Phenylobacterium terrae</name>
    <dbReference type="NCBI Taxonomy" id="2665495"/>
    <lineage>
        <taxon>Bacteria</taxon>
        <taxon>Pseudomonadati</taxon>
        <taxon>Pseudomonadota</taxon>
        <taxon>Alphaproteobacteria</taxon>
        <taxon>Caulobacterales</taxon>
        <taxon>Caulobacteraceae</taxon>
        <taxon>Phenylobacterium</taxon>
    </lineage>
</organism>
<keyword evidence="2 3" id="KW-0472">Membrane</keyword>
<dbReference type="PANTHER" id="PTHR34295:SF1">
    <property type="entry name" value="BIOTIN TRANSPORTER BIOY"/>
    <property type="match status" value="1"/>
</dbReference>
<protein>
    <recommendedName>
        <fullName evidence="2">Biotin transporter</fullName>
    </recommendedName>
</protein>
<keyword evidence="5" id="KW-1185">Reference proteome</keyword>
<keyword evidence="2" id="KW-1003">Cell membrane</keyword>
<evidence type="ECO:0000256" key="1">
    <source>
        <dbReference type="ARBA" id="ARBA00010692"/>
    </source>
</evidence>
<evidence type="ECO:0000256" key="3">
    <source>
        <dbReference type="SAM" id="Phobius"/>
    </source>
</evidence>
<dbReference type="PIRSF" id="PIRSF016661">
    <property type="entry name" value="BioY"/>
    <property type="match status" value="1"/>
</dbReference>
<keyword evidence="3" id="KW-1133">Transmembrane helix</keyword>
<dbReference type="RefSeq" id="WP_377282438.1">
    <property type="nucleotide sequence ID" value="NZ_JBHRSI010000007.1"/>
</dbReference>
<sequence>MTTAAPIATLLDGRPIAWRVGVVLVGSWLLAASSWIEAPMYPVPMTMQTYAVLLIAGLAGARLAGEITFAWLAQAAVGLPFLAGGDAGLARFAGPTGGYLAGFLVAAVLVGWLCERRRGRSWLRLGAAFLLGHALILAAGFAWLSTLVGPQAAWAGGVAPFLIGSVLKTILAAASVKLAEPRLRRRDAEVR</sequence>
<feature type="transmembrane region" description="Helical" evidence="3">
    <location>
        <begin position="92"/>
        <end position="113"/>
    </location>
</feature>
<name>A0ABW4MZV9_9CAUL</name>
<dbReference type="Proteomes" id="UP001597237">
    <property type="component" value="Unassembled WGS sequence"/>
</dbReference>
<reference evidence="5" key="1">
    <citation type="journal article" date="2019" name="Int. J. Syst. Evol. Microbiol.">
        <title>The Global Catalogue of Microorganisms (GCM) 10K type strain sequencing project: providing services to taxonomists for standard genome sequencing and annotation.</title>
        <authorList>
            <consortium name="The Broad Institute Genomics Platform"/>
            <consortium name="The Broad Institute Genome Sequencing Center for Infectious Disease"/>
            <person name="Wu L."/>
            <person name="Ma J."/>
        </authorList>
    </citation>
    <scope>NUCLEOTIDE SEQUENCE [LARGE SCALE GENOMIC DNA]</scope>
    <source>
        <strain evidence="5">DFY28</strain>
    </source>
</reference>
<proteinExistence type="inferred from homology"/>
<dbReference type="Pfam" id="PF02632">
    <property type="entry name" value="BioY"/>
    <property type="match status" value="1"/>
</dbReference>
<dbReference type="Gene3D" id="1.10.1760.20">
    <property type="match status" value="1"/>
</dbReference>
<comment type="subcellular location">
    <subcellularLocation>
        <location evidence="2">Cell membrane</location>
        <topology evidence="2">Multi-pass membrane protein</topology>
    </subcellularLocation>
</comment>
<comment type="caution">
    <text evidence="4">The sequence shown here is derived from an EMBL/GenBank/DDBJ whole genome shotgun (WGS) entry which is preliminary data.</text>
</comment>
<keyword evidence="3" id="KW-0812">Transmembrane</keyword>
<evidence type="ECO:0000256" key="2">
    <source>
        <dbReference type="PIRNR" id="PIRNR016661"/>
    </source>
</evidence>
<evidence type="ECO:0000313" key="4">
    <source>
        <dbReference type="EMBL" id="MFD1783038.1"/>
    </source>
</evidence>
<feature type="transmembrane region" description="Helical" evidence="3">
    <location>
        <begin position="50"/>
        <end position="72"/>
    </location>
</feature>
<accession>A0ABW4MZV9</accession>
<evidence type="ECO:0000313" key="5">
    <source>
        <dbReference type="Proteomes" id="UP001597237"/>
    </source>
</evidence>